<dbReference type="Gene3D" id="2.40.170.20">
    <property type="entry name" value="TonB-dependent receptor, beta-barrel domain"/>
    <property type="match status" value="1"/>
</dbReference>
<keyword evidence="9" id="KW-1185">Reference proteome</keyword>
<dbReference type="EMBL" id="JBHTJM010000005">
    <property type="protein sequence ID" value="MFD0963325.1"/>
    <property type="molecule type" value="Genomic_DNA"/>
</dbReference>
<gene>
    <name evidence="8" type="ORF">ACFQ1O_04835</name>
</gene>
<dbReference type="Pfam" id="PF13715">
    <property type="entry name" value="CarbopepD_reg_2"/>
    <property type="match status" value="1"/>
</dbReference>
<sequence>MKTKLKILFLLFSISFFNSSFAQTGRVTGVISDGGLPLPGATIVVSGTSKGATTDFDGKFVLSDITTGSIDIQISYIGYSTKTESVEVKEDETTNIGILILESNSEELNEIVLNGGSQRNSEARALSIQKKSLSIKNVIAADGIGKLPDRNAAETVQRIQGLSIERDQGEGRFVSVRGLPPFWSSTTINGNRIPTAEEETTSRATAFDFFPSELIGYVEASKAITPDMDADAIGGSVNFITQTAPSKKILNVNVGGGYNDKSGKGVYNAGVTLGNKTKDGKFGYILNATHWNRNYGTDNFEARRKGDEGVFRMELRDYNGVRKTTGLNGALEYNFNDNNKVTFKSVYGTLVDEEEHYKHRVRFDKFDDSDNTARVELQNIHNKLITELFGMDLGGKHTFKNSVLDWNAATYTNSFKYGDIPDYKNNSYFVVKFKQDGVGINPDYLDVREAGDHRAYWKADGGLLDYDNPDALFGFFSDPSFKMDATQMKFSDLELYKVSITERDNIIAAVNYEYNISDAFKLKFGGKFRDKDRRAKFEDLFYEWTGSASTPYLSDYSQYIQEQPGRADFLSELGGGIQNSFGPVLSTEGMQAFWQQNQANNLELQSYSESLQFNSGLGRNFDVDEQHAAAYAMGTYKFSDKLTVLGGARLSHTTTKITGYAIENGSRVNVTNTNSYTDILPMLHVKYSISNDLNVRLAATKTFARPNFGDLTPAGTFVEVDNTFKGGNPNLNPTYSWNFDLLGEYYFKNVGVINAGVFYKSITDPIYQDSFFGSYNGNQGVQFTAPNNGNNAWIGGIELGINKRFDFLPGVFKYFGTQLNATLMDSEMTIPVDATTERVVTTPYQAKQLYNAQLYFEKGGLNARIAFNHKGKYALEFGDKDVNDLYYGKYNTMDFSASYKFGKHFTIFTDVNNILNQPLIYHYGQTEDRPAQVEYYGLRGSLGVKFNL</sequence>
<feature type="chain" id="PRO_5046675673" evidence="5">
    <location>
        <begin position="23"/>
        <end position="948"/>
    </location>
</feature>
<dbReference type="SUPFAM" id="SSF56935">
    <property type="entry name" value="Porins"/>
    <property type="match status" value="1"/>
</dbReference>
<evidence type="ECO:0000313" key="8">
    <source>
        <dbReference type="EMBL" id="MFD0963325.1"/>
    </source>
</evidence>
<dbReference type="Pfam" id="PF00593">
    <property type="entry name" value="TonB_dep_Rec_b-barrel"/>
    <property type="match status" value="1"/>
</dbReference>
<comment type="caution">
    <text evidence="8">The sequence shown here is derived from an EMBL/GenBank/DDBJ whole genome shotgun (WGS) entry which is preliminary data.</text>
</comment>
<dbReference type="InterPro" id="IPR037066">
    <property type="entry name" value="Plug_dom_sf"/>
</dbReference>
<evidence type="ECO:0000313" key="9">
    <source>
        <dbReference type="Proteomes" id="UP001596997"/>
    </source>
</evidence>
<keyword evidence="4" id="KW-0798">TonB box</keyword>
<keyword evidence="3" id="KW-0998">Cell outer membrane</keyword>
<comment type="similarity">
    <text evidence="4">Belongs to the TonB-dependent receptor family.</text>
</comment>
<feature type="domain" description="TonB-dependent receptor plug" evidence="7">
    <location>
        <begin position="134"/>
        <end position="235"/>
    </location>
</feature>
<dbReference type="Proteomes" id="UP001596997">
    <property type="component" value="Unassembled WGS sequence"/>
</dbReference>
<accession>A0ABW3I0E9</accession>
<dbReference type="RefSeq" id="WP_377713917.1">
    <property type="nucleotide sequence ID" value="NZ_JBHTJM010000005.1"/>
</dbReference>
<keyword evidence="2 4" id="KW-0472">Membrane</keyword>
<dbReference type="InterPro" id="IPR000531">
    <property type="entry name" value="Beta-barrel_TonB"/>
</dbReference>
<dbReference type="InterPro" id="IPR012910">
    <property type="entry name" value="Plug_dom"/>
</dbReference>
<feature type="domain" description="TonB-dependent receptor-like beta-barrel" evidence="6">
    <location>
        <begin position="468"/>
        <end position="914"/>
    </location>
</feature>
<dbReference type="SUPFAM" id="SSF49464">
    <property type="entry name" value="Carboxypeptidase regulatory domain-like"/>
    <property type="match status" value="1"/>
</dbReference>
<dbReference type="InterPro" id="IPR036942">
    <property type="entry name" value="Beta-barrel_TonB_sf"/>
</dbReference>
<evidence type="ECO:0000256" key="3">
    <source>
        <dbReference type="ARBA" id="ARBA00023237"/>
    </source>
</evidence>
<name>A0ABW3I0E9_9FLAO</name>
<dbReference type="InterPro" id="IPR010104">
    <property type="entry name" value="TonB_rcpt_bac"/>
</dbReference>
<keyword evidence="5" id="KW-0732">Signal</keyword>
<reference evidence="9" key="1">
    <citation type="journal article" date="2019" name="Int. J. Syst. Evol. Microbiol.">
        <title>The Global Catalogue of Microorganisms (GCM) 10K type strain sequencing project: providing services to taxonomists for standard genome sequencing and annotation.</title>
        <authorList>
            <consortium name="The Broad Institute Genomics Platform"/>
            <consortium name="The Broad Institute Genome Sequencing Center for Infectious Disease"/>
            <person name="Wu L."/>
            <person name="Ma J."/>
        </authorList>
    </citation>
    <scope>NUCLEOTIDE SEQUENCE [LARGE SCALE GENOMIC DNA]</scope>
    <source>
        <strain evidence="9">CCUG 62114</strain>
    </source>
</reference>
<evidence type="ECO:0000256" key="2">
    <source>
        <dbReference type="ARBA" id="ARBA00023136"/>
    </source>
</evidence>
<dbReference type="Pfam" id="PF07715">
    <property type="entry name" value="Plug"/>
    <property type="match status" value="1"/>
</dbReference>
<evidence type="ECO:0000259" key="7">
    <source>
        <dbReference type="Pfam" id="PF07715"/>
    </source>
</evidence>
<dbReference type="Gene3D" id="2.60.40.1120">
    <property type="entry name" value="Carboxypeptidase-like, regulatory domain"/>
    <property type="match status" value="1"/>
</dbReference>
<keyword evidence="8" id="KW-0675">Receptor</keyword>
<protein>
    <submittedName>
        <fullName evidence="8">TonB-dependent receptor</fullName>
    </submittedName>
</protein>
<dbReference type="PANTHER" id="PTHR40980:SF4">
    <property type="entry name" value="TONB-DEPENDENT RECEPTOR-LIKE BETA-BARREL DOMAIN-CONTAINING PROTEIN"/>
    <property type="match status" value="1"/>
</dbReference>
<dbReference type="InterPro" id="IPR008969">
    <property type="entry name" value="CarboxyPept-like_regulatory"/>
</dbReference>
<dbReference type="Gene3D" id="2.170.130.10">
    <property type="entry name" value="TonB-dependent receptor, plug domain"/>
    <property type="match status" value="1"/>
</dbReference>
<evidence type="ECO:0000256" key="1">
    <source>
        <dbReference type="ARBA" id="ARBA00004442"/>
    </source>
</evidence>
<feature type="signal peptide" evidence="5">
    <location>
        <begin position="1"/>
        <end position="22"/>
    </location>
</feature>
<comment type="subcellular location">
    <subcellularLocation>
        <location evidence="1 4">Cell outer membrane</location>
    </subcellularLocation>
</comment>
<organism evidence="8 9">
    <name type="scientific">Pseudofulvibacter geojedonensis</name>
    <dbReference type="NCBI Taxonomy" id="1123758"/>
    <lineage>
        <taxon>Bacteria</taxon>
        <taxon>Pseudomonadati</taxon>
        <taxon>Bacteroidota</taxon>
        <taxon>Flavobacteriia</taxon>
        <taxon>Flavobacteriales</taxon>
        <taxon>Flavobacteriaceae</taxon>
        <taxon>Pseudofulvibacter</taxon>
    </lineage>
</organism>
<dbReference type="PANTHER" id="PTHR40980">
    <property type="entry name" value="PLUG DOMAIN-CONTAINING PROTEIN"/>
    <property type="match status" value="1"/>
</dbReference>
<dbReference type="NCBIfam" id="TIGR01782">
    <property type="entry name" value="TonB-Xanth-Caul"/>
    <property type="match status" value="1"/>
</dbReference>
<evidence type="ECO:0000256" key="4">
    <source>
        <dbReference type="RuleBase" id="RU003357"/>
    </source>
</evidence>
<evidence type="ECO:0000256" key="5">
    <source>
        <dbReference type="SAM" id="SignalP"/>
    </source>
</evidence>
<proteinExistence type="inferred from homology"/>
<evidence type="ECO:0000259" key="6">
    <source>
        <dbReference type="Pfam" id="PF00593"/>
    </source>
</evidence>